<dbReference type="STRING" id="1036808.A0A0C2YVF8"/>
<dbReference type="EMBL" id="KN822176">
    <property type="protein sequence ID" value="KIM53598.1"/>
    <property type="molecule type" value="Genomic_DNA"/>
</dbReference>
<evidence type="ECO:0000313" key="1">
    <source>
        <dbReference type="EMBL" id="KIM53598.1"/>
    </source>
</evidence>
<reference evidence="1 2" key="1">
    <citation type="submission" date="2014-04" db="EMBL/GenBank/DDBJ databases">
        <authorList>
            <consortium name="DOE Joint Genome Institute"/>
            <person name="Kuo A."/>
            <person name="Kohler A."/>
            <person name="Nagy L.G."/>
            <person name="Floudas D."/>
            <person name="Copeland A."/>
            <person name="Barry K.W."/>
            <person name="Cichocki N."/>
            <person name="Veneault-Fourrey C."/>
            <person name="LaButti K."/>
            <person name="Lindquist E.A."/>
            <person name="Lipzen A."/>
            <person name="Lundell T."/>
            <person name="Morin E."/>
            <person name="Murat C."/>
            <person name="Sun H."/>
            <person name="Tunlid A."/>
            <person name="Henrissat B."/>
            <person name="Grigoriev I.V."/>
            <person name="Hibbett D.S."/>
            <person name="Martin F."/>
            <person name="Nordberg H.P."/>
            <person name="Cantor M.N."/>
            <person name="Hua S.X."/>
        </authorList>
    </citation>
    <scope>NUCLEOTIDE SEQUENCE [LARGE SCALE GENOMIC DNA]</scope>
    <source>
        <strain evidence="1 2">Foug A</strain>
    </source>
</reference>
<feature type="non-terminal residue" evidence="1">
    <location>
        <position position="180"/>
    </location>
</feature>
<feature type="non-terminal residue" evidence="1">
    <location>
        <position position="1"/>
    </location>
</feature>
<name>A0A0C2YVF8_9AGAM</name>
<dbReference type="HOGENOM" id="CLU_101491_0_0_1"/>
<protein>
    <submittedName>
        <fullName evidence="1">Uncharacterized protein</fullName>
    </submittedName>
</protein>
<dbReference type="OrthoDB" id="3269417at2759"/>
<sequence length="180" mass="20093">RYRMVPTFGGDTIHKFTSNTLEMKRMAACDFEDVLQCAIPVFDALLPEPHNKNVMALLFTCAYWHGLAKLCMHTDETLMLLDTVTEHLGQQLCHFQLKTCAAFSTQELKQEAECHQHCASESLKNDQGNSTVTAAASTSSASRRPKTFNLQTYKLHALGNYLSSICRYGTTDSYSTEPAS</sequence>
<reference evidence="2" key="2">
    <citation type="submission" date="2015-01" db="EMBL/GenBank/DDBJ databases">
        <title>Evolutionary Origins and Diversification of the Mycorrhizal Mutualists.</title>
        <authorList>
            <consortium name="DOE Joint Genome Institute"/>
            <consortium name="Mycorrhizal Genomics Consortium"/>
            <person name="Kohler A."/>
            <person name="Kuo A."/>
            <person name="Nagy L.G."/>
            <person name="Floudas D."/>
            <person name="Copeland A."/>
            <person name="Barry K.W."/>
            <person name="Cichocki N."/>
            <person name="Veneault-Fourrey C."/>
            <person name="LaButti K."/>
            <person name="Lindquist E.A."/>
            <person name="Lipzen A."/>
            <person name="Lundell T."/>
            <person name="Morin E."/>
            <person name="Murat C."/>
            <person name="Riley R."/>
            <person name="Ohm R."/>
            <person name="Sun H."/>
            <person name="Tunlid A."/>
            <person name="Henrissat B."/>
            <person name="Grigoriev I.V."/>
            <person name="Hibbett D.S."/>
            <person name="Martin F."/>
        </authorList>
    </citation>
    <scope>NUCLEOTIDE SEQUENCE [LARGE SCALE GENOMIC DNA]</scope>
    <source>
        <strain evidence="2">Foug A</strain>
    </source>
</reference>
<dbReference type="Proteomes" id="UP000053989">
    <property type="component" value="Unassembled WGS sequence"/>
</dbReference>
<gene>
    <name evidence="1" type="ORF">SCLCIDRAFT_77273</name>
</gene>
<evidence type="ECO:0000313" key="2">
    <source>
        <dbReference type="Proteomes" id="UP000053989"/>
    </source>
</evidence>
<accession>A0A0C2YVF8</accession>
<dbReference type="AlphaFoldDB" id="A0A0C2YVF8"/>
<organism evidence="1 2">
    <name type="scientific">Scleroderma citrinum Foug A</name>
    <dbReference type="NCBI Taxonomy" id="1036808"/>
    <lineage>
        <taxon>Eukaryota</taxon>
        <taxon>Fungi</taxon>
        <taxon>Dikarya</taxon>
        <taxon>Basidiomycota</taxon>
        <taxon>Agaricomycotina</taxon>
        <taxon>Agaricomycetes</taxon>
        <taxon>Agaricomycetidae</taxon>
        <taxon>Boletales</taxon>
        <taxon>Sclerodermatineae</taxon>
        <taxon>Sclerodermataceae</taxon>
        <taxon>Scleroderma</taxon>
    </lineage>
</organism>
<proteinExistence type="predicted"/>
<dbReference type="InParanoid" id="A0A0C2YVF8"/>
<keyword evidence="2" id="KW-1185">Reference proteome</keyword>